<keyword evidence="4" id="KW-0413">Isomerase</keyword>
<keyword evidence="1" id="KW-0119">Carbohydrate metabolism</keyword>
<evidence type="ECO:0000256" key="2">
    <source>
        <dbReference type="SAM" id="MobiDB-lite"/>
    </source>
</evidence>
<gene>
    <name evidence="4" type="ORF">SAMN04488035_2666</name>
</gene>
<dbReference type="SUPFAM" id="SSF51658">
    <property type="entry name" value="Xylose isomerase-like"/>
    <property type="match status" value="1"/>
</dbReference>
<feature type="region of interest" description="Disordered" evidence="2">
    <location>
        <begin position="280"/>
        <end position="301"/>
    </location>
</feature>
<dbReference type="GO" id="GO:0016853">
    <property type="term" value="F:isomerase activity"/>
    <property type="evidence" value="ECO:0007669"/>
    <property type="project" value="UniProtKB-KW"/>
</dbReference>
<dbReference type="InterPro" id="IPR050312">
    <property type="entry name" value="IolE/XylAMocC-like"/>
</dbReference>
<dbReference type="PANTHER" id="PTHR12110:SF47">
    <property type="match status" value="1"/>
</dbReference>
<dbReference type="Gene3D" id="3.20.20.150">
    <property type="entry name" value="Divalent-metal-dependent TIM barrel enzymes"/>
    <property type="match status" value="1"/>
</dbReference>
<protein>
    <submittedName>
        <fullName evidence="4">Sugar phosphate isomerase/epimerase</fullName>
    </submittedName>
</protein>
<dbReference type="OrthoDB" id="3248123at2"/>
<name>A0A1I2I135_9MICO</name>
<keyword evidence="5" id="KW-1185">Reference proteome</keyword>
<dbReference type="RefSeq" id="WP_093379762.1">
    <property type="nucleotide sequence ID" value="NZ_BNAN01000001.1"/>
</dbReference>
<evidence type="ECO:0000313" key="5">
    <source>
        <dbReference type="Proteomes" id="UP000198520"/>
    </source>
</evidence>
<dbReference type="InterPro" id="IPR036237">
    <property type="entry name" value="Xyl_isomerase-like_sf"/>
</dbReference>
<dbReference type="PANTHER" id="PTHR12110">
    <property type="entry name" value="HYDROXYPYRUVATE ISOMERASE"/>
    <property type="match status" value="1"/>
</dbReference>
<dbReference type="Proteomes" id="UP000198520">
    <property type="component" value="Unassembled WGS sequence"/>
</dbReference>
<reference evidence="5" key="1">
    <citation type="submission" date="2016-10" db="EMBL/GenBank/DDBJ databases">
        <authorList>
            <person name="Varghese N."/>
            <person name="Submissions S."/>
        </authorList>
    </citation>
    <scope>NUCLEOTIDE SEQUENCE [LARGE SCALE GENOMIC DNA]</scope>
    <source>
        <strain evidence="5">DSM 19083</strain>
    </source>
</reference>
<evidence type="ECO:0000259" key="3">
    <source>
        <dbReference type="Pfam" id="PF01261"/>
    </source>
</evidence>
<evidence type="ECO:0000313" key="4">
    <source>
        <dbReference type="EMBL" id="SFF36089.1"/>
    </source>
</evidence>
<sequence>MPAADDARPLETAPAPGINVTLSTASVYPRKAPYAFEMAADLGFDGVEVMVWGDKVTQDDVALSHLSADFDMPIRSIHAPTLIVSQQVWGAKPGPKLAKTVDMAHSLGASTVVVHPPFAWQRKYSRKFVDEVRDLTEDSGITIAVENMYPWRGRKRDYMAYLPGWDPTEHDYDAVTLDVSHAASSRQSCLDLMRIFGDRLRHIHLTDGTDSGRDEHLVPGRGTQPVRELLAEIVHHGWQGDVAIEIGTRKARTAAERCDDVRQALAFARTYLTPGAHPEFVPTPSHHRPDDAWEAPTTVLE</sequence>
<accession>A0A1I2I135</accession>
<proteinExistence type="predicted"/>
<dbReference type="EMBL" id="FONZ01000006">
    <property type="protein sequence ID" value="SFF36089.1"/>
    <property type="molecule type" value="Genomic_DNA"/>
</dbReference>
<dbReference type="InterPro" id="IPR013022">
    <property type="entry name" value="Xyl_isomerase-like_TIM-brl"/>
</dbReference>
<dbReference type="STRING" id="285351.SAMN04488035_2666"/>
<dbReference type="AlphaFoldDB" id="A0A1I2I135"/>
<evidence type="ECO:0000256" key="1">
    <source>
        <dbReference type="ARBA" id="ARBA00023277"/>
    </source>
</evidence>
<organism evidence="4 5">
    <name type="scientific">Flavimobilis marinus</name>
    <dbReference type="NCBI Taxonomy" id="285351"/>
    <lineage>
        <taxon>Bacteria</taxon>
        <taxon>Bacillati</taxon>
        <taxon>Actinomycetota</taxon>
        <taxon>Actinomycetes</taxon>
        <taxon>Micrococcales</taxon>
        <taxon>Jonesiaceae</taxon>
        <taxon>Flavimobilis</taxon>
    </lineage>
</organism>
<feature type="domain" description="Xylose isomerase-like TIM barrel" evidence="3">
    <location>
        <begin position="36"/>
        <end position="269"/>
    </location>
</feature>
<dbReference type="Pfam" id="PF01261">
    <property type="entry name" value="AP_endonuc_2"/>
    <property type="match status" value="1"/>
</dbReference>